<evidence type="ECO:0000313" key="1">
    <source>
        <dbReference type="EMBL" id="KAJ6038676.1"/>
    </source>
</evidence>
<reference evidence="1" key="2">
    <citation type="submission" date="2023-01" db="EMBL/GenBank/DDBJ databases">
        <authorList>
            <person name="Petersen C."/>
        </authorList>
    </citation>
    <scope>NUCLEOTIDE SEQUENCE</scope>
    <source>
        <strain evidence="1">IBT 15450</strain>
    </source>
</reference>
<dbReference type="EMBL" id="JAQJZL010000008">
    <property type="protein sequence ID" value="KAJ6038676.1"/>
    <property type="molecule type" value="Genomic_DNA"/>
</dbReference>
<dbReference type="AlphaFoldDB" id="A0AAD6IBP8"/>
<name>A0AAD6IBP8_PENCN</name>
<keyword evidence="2" id="KW-1185">Reference proteome</keyword>
<sequence>MTELGGSAPQSYYRLAQEREFYKASFEPHVHVMDADSSNTLKPQLSGDTALNSFAQLGAIRLGAWHAFLSLFNRDPPSMWSQKPLRGHVRDQRDNLRLDCCVMPKEKGLCHYVEGLPSEQATEYADVVGDRTLVVLDMSKNSRFDRREVLNAFPTSSFMLQFPSSALEGTQLELTIMKDMAGTIIEHLAVEHSALKNYRAERMIVGLGSFVEGRSTLRDS</sequence>
<protein>
    <submittedName>
        <fullName evidence="1">Uncharacterized protein</fullName>
    </submittedName>
</protein>
<organism evidence="1 2">
    <name type="scientific">Penicillium canescens</name>
    <dbReference type="NCBI Taxonomy" id="5083"/>
    <lineage>
        <taxon>Eukaryota</taxon>
        <taxon>Fungi</taxon>
        <taxon>Dikarya</taxon>
        <taxon>Ascomycota</taxon>
        <taxon>Pezizomycotina</taxon>
        <taxon>Eurotiomycetes</taxon>
        <taxon>Eurotiomycetidae</taxon>
        <taxon>Eurotiales</taxon>
        <taxon>Aspergillaceae</taxon>
        <taxon>Penicillium</taxon>
    </lineage>
</organism>
<comment type="caution">
    <text evidence="1">The sequence shown here is derived from an EMBL/GenBank/DDBJ whole genome shotgun (WGS) entry which is preliminary data.</text>
</comment>
<proteinExistence type="predicted"/>
<gene>
    <name evidence="1" type="ORF">N7460_007393</name>
</gene>
<accession>A0AAD6IBP8</accession>
<reference evidence="1" key="1">
    <citation type="journal article" date="2023" name="IMA Fungus">
        <title>Comparative genomic study of the Penicillium genus elucidates a diverse pangenome and 15 lateral gene transfer events.</title>
        <authorList>
            <person name="Petersen C."/>
            <person name="Sorensen T."/>
            <person name="Nielsen M.R."/>
            <person name="Sondergaard T.E."/>
            <person name="Sorensen J.L."/>
            <person name="Fitzpatrick D.A."/>
            <person name="Frisvad J.C."/>
            <person name="Nielsen K.L."/>
        </authorList>
    </citation>
    <scope>NUCLEOTIDE SEQUENCE</scope>
    <source>
        <strain evidence="1">IBT 15450</strain>
    </source>
</reference>
<evidence type="ECO:0000313" key="2">
    <source>
        <dbReference type="Proteomes" id="UP001219568"/>
    </source>
</evidence>
<dbReference type="Proteomes" id="UP001219568">
    <property type="component" value="Unassembled WGS sequence"/>
</dbReference>